<dbReference type="AlphaFoldDB" id="A0A1V4DC70"/>
<accession>A0A1V4DC70</accession>
<proteinExistence type="predicted"/>
<organism evidence="2 3">
    <name type="scientific">Streptomyces antioxidans</name>
    <dbReference type="NCBI Taxonomy" id="1507734"/>
    <lineage>
        <taxon>Bacteria</taxon>
        <taxon>Bacillati</taxon>
        <taxon>Actinomycetota</taxon>
        <taxon>Actinomycetes</taxon>
        <taxon>Kitasatosporales</taxon>
        <taxon>Streptomycetaceae</taxon>
        <taxon>Streptomyces</taxon>
    </lineage>
</organism>
<dbReference type="PROSITE" id="PS51677">
    <property type="entry name" value="NODB"/>
    <property type="match status" value="1"/>
</dbReference>
<dbReference type="InterPro" id="IPR002509">
    <property type="entry name" value="NODB_dom"/>
</dbReference>
<dbReference type="Pfam" id="PF01522">
    <property type="entry name" value="Polysacc_deac_1"/>
    <property type="match status" value="1"/>
</dbReference>
<protein>
    <recommendedName>
        <fullName evidence="1">NodB homology domain-containing protein</fullName>
    </recommendedName>
</protein>
<dbReference type="PANTHER" id="PTHR47561:SF1">
    <property type="entry name" value="POLYSACCHARIDE DEACETYLASE FAMILY PROTEIN (AFU_ORTHOLOGUE AFUA_6G05030)"/>
    <property type="match status" value="1"/>
</dbReference>
<dbReference type="OrthoDB" id="9784220at2"/>
<name>A0A1V4DC70_9ACTN</name>
<dbReference type="GO" id="GO:0005975">
    <property type="term" value="P:carbohydrate metabolic process"/>
    <property type="evidence" value="ECO:0007669"/>
    <property type="project" value="InterPro"/>
</dbReference>
<dbReference type="SUPFAM" id="SSF88713">
    <property type="entry name" value="Glycoside hydrolase/deacetylase"/>
    <property type="match status" value="1"/>
</dbReference>
<reference evidence="2" key="1">
    <citation type="submission" date="2016-12" db="EMBL/GenBank/DDBJ databases">
        <title>Genome sequence of Streptomyces antioxidans MUSC 164.</title>
        <authorList>
            <person name="Lee L.-H."/>
            <person name="Ser H.-L."/>
        </authorList>
    </citation>
    <scope>NUCLEOTIDE SEQUENCE [LARGE SCALE GENOMIC DNA]</scope>
    <source>
        <strain evidence="2">MUSC 164</strain>
    </source>
</reference>
<feature type="domain" description="NodB homology" evidence="1">
    <location>
        <begin position="33"/>
        <end position="276"/>
    </location>
</feature>
<dbReference type="Proteomes" id="UP000033615">
    <property type="component" value="Unassembled WGS sequence"/>
</dbReference>
<dbReference type="GO" id="GO:0016810">
    <property type="term" value="F:hydrolase activity, acting on carbon-nitrogen (but not peptide) bonds"/>
    <property type="evidence" value="ECO:0007669"/>
    <property type="project" value="InterPro"/>
</dbReference>
<dbReference type="RefSeq" id="WP_046085776.1">
    <property type="nucleotide sequence ID" value="NZ_LAKD02000004.1"/>
</dbReference>
<dbReference type="InterPro" id="IPR037950">
    <property type="entry name" value="PgdA-like"/>
</dbReference>
<gene>
    <name evidence="2" type="ORF">VT50_0203660</name>
</gene>
<comment type="caution">
    <text evidence="2">The sequence shown here is derived from an EMBL/GenBank/DDBJ whole genome shotgun (WGS) entry which is preliminary data.</text>
</comment>
<dbReference type="CDD" id="cd10938">
    <property type="entry name" value="CE4_HpPgdA_like"/>
    <property type="match status" value="1"/>
</dbReference>
<evidence type="ECO:0000313" key="2">
    <source>
        <dbReference type="EMBL" id="OPF83886.1"/>
    </source>
</evidence>
<dbReference type="InterPro" id="IPR011330">
    <property type="entry name" value="Glyco_hydro/deAcase_b/a-brl"/>
</dbReference>
<evidence type="ECO:0000259" key="1">
    <source>
        <dbReference type="PROSITE" id="PS51677"/>
    </source>
</evidence>
<sequence length="276" mass="30699">MTTPALPTPVLLTFDMDAELLWTARDPAGADKPVWVSQGHYGPKVGLPRILALLRRYDITATFFVPGQVVERYPAQIEAILEAGLTIEHHSHTHAWSESLSEEQEAEEFQLAADAITRATGRAPRGWRSPAAELTPHSVKLMEKHGMRFSSNLFDSDSAHLLQAHDRTTGIVELPFAWALVDTPVFMYTNRVAGRVMSAPSAVLETWTREFDGLVEEPGTHFMLATHPQIIGRPSRMWVLEQTVRHVLASGRAEFLSCADYAERVRPGLLAERDAA</sequence>
<dbReference type="EMBL" id="LAKD02000004">
    <property type="protein sequence ID" value="OPF83886.1"/>
    <property type="molecule type" value="Genomic_DNA"/>
</dbReference>
<dbReference type="Gene3D" id="3.20.20.370">
    <property type="entry name" value="Glycoside hydrolase/deacetylase"/>
    <property type="match status" value="1"/>
</dbReference>
<dbReference type="PANTHER" id="PTHR47561">
    <property type="entry name" value="POLYSACCHARIDE DEACETYLASE FAMILY PROTEIN (AFU_ORTHOLOGUE AFUA_6G05030)"/>
    <property type="match status" value="1"/>
</dbReference>
<evidence type="ECO:0000313" key="3">
    <source>
        <dbReference type="Proteomes" id="UP000033615"/>
    </source>
</evidence>
<keyword evidence="3" id="KW-1185">Reference proteome</keyword>